<organism evidence="1">
    <name type="scientific">Salix viminalis</name>
    <name type="common">Common osier</name>
    <name type="synonym">Basket willow</name>
    <dbReference type="NCBI Taxonomy" id="40686"/>
    <lineage>
        <taxon>Eukaryota</taxon>
        <taxon>Viridiplantae</taxon>
        <taxon>Streptophyta</taxon>
        <taxon>Embryophyta</taxon>
        <taxon>Tracheophyta</taxon>
        <taxon>Spermatophyta</taxon>
        <taxon>Magnoliopsida</taxon>
        <taxon>eudicotyledons</taxon>
        <taxon>Gunneridae</taxon>
        <taxon>Pentapetalae</taxon>
        <taxon>rosids</taxon>
        <taxon>fabids</taxon>
        <taxon>Malpighiales</taxon>
        <taxon>Salicaceae</taxon>
        <taxon>Saliceae</taxon>
        <taxon>Salix</taxon>
    </lineage>
</organism>
<gene>
    <name evidence="1" type="ORF">SVIM_LOCUS256500</name>
</gene>
<reference evidence="1" key="1">
    <citation type="submission" date="2019-03" db="EMBL/GenBank/DDBJ databases">
        <authorList>
            <person name="Mank J."/>
            <person name="Almeida P."/>
        </authorList>
    </citation>
    <scope>NUCLEOTIDE SEQUENCE</scope>
    <source>
        <strain evidence="1">78183</strain>
    </source>
</reference>
<protein>
    <submittedName>
        <fullName evidence="1">Uncharacterized protein</fullName>
    </submittedName>
</protein>
<proteinExistence type="predicted"/>
<name>A0A6N2LML0_SALVM</name>
<accession>A0A6N2LML0</accession>
<dbReference type="EMBL" id="CAADRP010001585">
    <property type="protein sequence ID" value="VFU42567.1"/>
    <property type="molecule type" value="Genomic_DNA"/>
</dbReference>
<evidence type="ECO:0000313" key="1">
    <source>
        <dbReference type="EMBL" id="VFU42567.1"/>
    </source>
</evidence>
<sequence length="13" mass="1456">MVPLQTTRKGVIL</sequence>